<feature type="transmembrane region" description="Helical" evidence="1">
    <location>
        <begin position="12"/>
        <end position="34"/>
    </location>
</feature>
<dbReference type="AlphaFoldDB" id="A0A1M6JTH3"/>
<gene>
    <name evidence="3" type="ORF">SAMN05444000_109116</name>
</gene>
<feature type="transmembrane region" description="Helical" evidence="1">
    <location>
        <begin position="217"/>
        <end position="238"/>
    </location>
</feature>
<name>A0A1M6JTH3_9RHOB</name>
<feature type="domain" description="CWH43-like N-terminal" evidence="2">
    <location>
        <begin position="13"/>
        <end position="245"/>
    </location>
</feature>
<organism evidence="3 4">
    <name type="scientific">Shimia gijangensis</name>
    <dbReference type="NCBI Taxonomy" id="1470563"/>
    <lineage>
        <taxon>Bacteria</taxon>
        <taxon>Pseudomonadati</taxon>
        <taxon>Pseudomonadota</taxon>
        <taxon>Alphaproteobacteria</taxon>
        <taxon>Rhodobacterales</taxon>
        <taxon>Roseobacteraceae</taxon>
    </lineage>
</organism>
<evidence type="ECO:0000313" key="3">
    <source>
        <dbReference type="EMBL" id="SHJ50024.1"/>
    </source>
</evidence>
<reference evidence="4" key="1">
    <citation type="submission" date="2016-11" db="EMBL/GenBank/DDBJ databases">
        <authorList>
            <person name="Varghese N."/>
            <person name="Submissions S."/>
        </authorList>
    </citation>
    <scope>NUCLEOTIDE SEQUENCE [LARGE SCALE GENOMIC DNA]</scope>
    <source>
        <strain evidence="4">DSM 100564</strain>
    </source>
</reference>
<keyword evidence="1" id="KW-0812">Transmembrane</keyword>
<dbReference type="InterPro" id="IPR019402">
    <property type="entry name" value="CWH43_N"/>
</dbReference>
<evidence type="ECO:0000256" key="1">
    <source>
        <dbReference type="SAM" id="Phobius"/>
    </source>
</evidence>
<dbReference type="Proteomes" id="UP000183982">
    <property type="component" value="Unassembled WGS sequence"/>
</dbReference>
<accession>A0A1M6JTH3</accession>
<keyword evidence="1" id="KW-1133">Transmembrane helix</keyword>
<feature type="transmembrane region" description="Helical" evidence="1">
    <location>
        <begin position="187"/>
        <end position="205"/>
    </location>
</feature>
<dbReference type="Pfam" id="PF10277">
    <property type="entry name" value="Frag1"/>
    <property type="match status" value="1"/>
</dbReference>
<feature type="transmembrane region" description="Helical" evidence="1">
    <location>
        <begin position="147"/>
        <end position="167"/>
    </location>
</feature>
<dbReference type="OrthoDB" id="7838930at2"/>
<protein>
    <submittedName>
        <fullName evidence="3">Frag1/DRAM/Sfk1 family protein</fullName>
    </submittedName>
</protein>
<dbReference type="RefSeq" id="WP_073252050.1">
    <property type="nucleotide sequence ID" value="NZ_FQZQ01000009.1"/>
</dbReference>
<keyword evidence="4" id="KW-1185">Reference proteome</keyword>
<evidence type="ECO:0000259" key="2">
    <source>
        <dbReference type="Pfam" id="PF10277"/>
    </source>
</evidence>
<dbReference type="STRING" id="1470563.SAMN05444000_109116"/>
<evidence type="ECO:0000313" key="4">
    <source>
        <dbReference type="Proteomes" id="UP000183982"/>
    </source>
</evidence>
<dbReference type="EMBL" id="FQZQ01000009">
    <property type="protein sequence ID" value="SHJ50024.1"/>
    <property type="molecule type" value="Genomic_DNA"/>
</dbReference>
<feature type="transmembrane region" description="Helical" evidence="1">
    <location>
        <begin position="71"/>
        <end position="91"/>
    </location>
</feature>
<keyword evidence="1" id="KW-0472">Membrane</keyword>
<feature type="transmembrane region" description="Helical" evidence="1">
    <location>
        <begin position="112"/>
        <end position="135"/>
    </location>
</feature>
<proteinExistence type="predicted"/>
<sequence>MTTRFVPTRSSAALMTLCLAFTGFVIVAVNILIYRARIVFGQNNPDYIAVEPPTISRAISDPIVGEPFAEWMAICAPVLFVGVAALAIVAWRELRRGGQAIPRRDYRIVTALCLIIVSLQGLASIGMVLLSHYRFPDFDEMHMAGSYLFFFSQAFVVVFGELLGRRLAAQPRQWSLVTARMARFRRLYVWVPIILGVAYLALFVLKGFDLGAINEGLYIAYTITEPLLISSFLGYVLAYHFDLWSGLRSYLRD</sequence>